<dbReference type="CDD" id="cd05819">
    <property type="entry name" value="NHL"/>
    <property type="match status" value="1"/>
</dbReference>
<dbReference type="InterPro" id="IPR026444">
    <property type="entry name" value="Secre_tail"/>
</dbReference>
<evidence type="ECO:0000313" key="5">
    <source>
        <dbReference type="Proteomes" id="UP000321479"/>
    </source>
</evidence>
<keyword evidence="1" id="KW-0677">Repeat</keyword>
<evidence type="ECO:0000256" key="1">
    <source>
        <dbReference type="ARBA" id="ARBA00022737"/>
    </source>
</evidence>
<sequence length="2223" mass="227699">MLNMKRSLLFSIIFLIVGSLFLGGTTFASTKRVTNISYGSQTGTATAGTGTSVTYTITVTEGSTFGFGTSSDDILLTWAGGTPTGVTWLFSSSQTMGGGVTTTTPTFTPSGSNTTITFTVTTSNSTPAGTYPFTLKFTDNNGGGGPWTSSGLDLTVDGGVPTISYTGSPFSYYAGQAISSLTPTVTNSPTSYSISPALPAGLSFSTSTGVISGTPTASSSATTYTVTATNASGSSNTTINITVLSPTISYTGSPYTYLTGTTISSLTPTVTGSPSSYSIGTALPAGLSFNTSTGVISGTPTTTSASTVYTVTANYAAGVTATTTINITVNLGPPNISYTPATKSYPSGTAISTWSPVNTGGAAVSWSVSPGLPAGLSLNTGTGDITGTPTTVSSATTYTVTATNVAGSSSTSITITILPVPPVISYTPSSNTYTVGTAISSWTPVNTGGAATSWSASPSLPTGLSFNTSTGAISGTPTVTDTATFTITATNAGGSGTATINITVLPKAPVISYSPSTVTYTVGTSISPLSPTNTGGPADTYSIGPSLPAGLSFNTTTGVISGTPTTTSPATTYVISADNDKGTSTTSVTITCNNPSVPNISYSPSTKTAVVGTAITAWTPTNSGGTATSWSINTPLPAGLSFNTSTGAITGTPTATSSATTYTVTATNAAGSASTTITLTVNPQAPVISYTPSTNTYSVGATISSLTPANTGGAATSWAITAGGALPSGLSFNTSTGVISGTPTATKASTTYTITATNATGSGNTTVTISVNNNAPNISYSPGTVTYSVGTTITPASPTNSGGAASTWAITAGGSLPSGLSLNTSTGVISGTPTAVFPTTTFTIKATNSSGNSSTNLIITVSPHAPVISYTPSTNVYRLNATIPNLDPTNTGGAVTGYSYSPSGTSLTGASLSGPSLMTIDASGNIYVANYYNKTISKYNSSNVYVGTYTSGKTFTNPEGIVFDSAGNCYVEDTGAGAIYKFNSSGVYQSTIISGLNHPLGISIDPSDNLYIATYVYTSPYTSSVTKYNTSGTLLMTLNNSQMDQADGVAVDGSGNIYVLNRAQDQAGTNKGYVTKYNSSGTYLGVFSSGYEDPLAISCDPSGNVFVADSHNNQVKIYSSNGVLLNTISGFNDVEGFVADGNGNLYVSDFTNNTVKEFAANGGYRISSPLPSGLSFDTTTGEISGTPAVTFGPTTYTITAYNITGSGSTTVTLSCVQSNDWIGVTSTDWNTASNWRSGVVPNSAQSALIGVNESFNYFPNVLTASGTVNVGSIQFGNVGSQWPGVNVNSGATLNVVGAITYQSDASSGLGYNATLTGSGTITANSISVISNTTLGSSYTSTMASSVTNLNIATNIALTSTASGATTFNSTFNLTGGTTVLTGTVQTTNASGTTSTFALVPTTATTLKLASSTALSGLSATGTNVVTFNATNGTVEYSGAAQTVYTATGITGLSSGVSYQNIAFSGTGIKTASGNLNIAGNFTNTLANDASNYVNFTGATVTFNGTTQTLSAGSGNGTTFTNVNFSGAGTKTMSSGMFYISKSGVLTMQGSSSSTILAANGNLTLLSVSSGSASIAAIPTGPSITGTVNVQRYITGGSGYRSYRLTSSPVYAGTVSSNNVYSINYLQNSIYLTGDAGGGFDKTGNPTLYLYREDITPSNATYISGNWWGISKINNSPSYTYYLNSGSTGYNIPVGNGYLFFYRGNRAATTVANETVTTYTPGSVALTASGTLNQGQVIVHPWNNAASATLNYTGSGAGTNALVRGFNLVGNPYASTIDWESFNTTTTTSGIYGSNVGTTVYELNPLTSNFDTYQKGGVYTNHGRRYIVSGEGFFVVASNSSAQLIFNETSKSTAQNTGLNLFMSSKDNLAALSNNMIDQHLRLQMAMDTINTDDIYIGFNSAATEKFISNEDAPYRQGSGKVSLSSISSDGVNLAINRLPLPAAAKQTEIPLNVTARTPGVYSLNMTELEAIPQVYQVWLMDSYKKDSLDMRHNQTYAFNITSDTTTFGKSRFKLVLREDPALMVHLLNFTAVKVTQGSKVSWTTENEQNYTRFTVERSTDGGATFNVLGGTPSNATGVYNLWDTSPASKDMYRLKIEDLNGNITYSNVVTLMYTENVNGIAKSNISLYPNPAKSTINLTINAAFGSSQKISQSGIGMTNLAATPVTSVYNIRIVSSTGGLMKTATTTQTNWQNDVSRLLPGTYILQVVDNNNNLVGETTFVKL</sequence>
<dbReference type="GO" id="GO:0008270">
    <property type="term" value="F:zinc ion binding"/>
    <property type="evidence" value="ECO:0007669"/>
    <property type="project" value="UniProtKB-KW"/>
</dbReference>
<keyword evidence="5" id="KW-1185">Reference proteome</keyword>
<evidence type="ECO:0000256" key="2">
    <source>
        <dbReference type="PROSITE-ProRule" id="PRU00504"/>
    </source>
</evidence>
<proteinExistence type="predicted"/>
<dbReference type="Gene3D" id="2.60.40.10">
    <property type="entry name" value="Immunoglobulins"/>
    <property type="match status" value="8"/>
</dbReference>
<dbReference type="InterPro" id="IPR013783">
    <property type="entry name" value="Ig-like_fold"/>
</dbReference>
<dbReference type="Gene3D" id="2.120.10.30">
    <property type="entry name" value="TolB, C-terminal domain"/>
    <property type="match status" value="1"/>
</dbReference>
<dbReference type="Proteomes" id="UP000321479">
    <property type="component" value="Chromosome"/>
</dbReference>
<dbReference type="OrthoDB" id="101122at2"/>
<dbReference type="SUPFAM" id="SSF63829">
    <property type="entry name" value="Calcium-dependent phosphotriesterase"/>
    <property type="match status" value="1"/>
</dbReference>
<organism evidence="4 5">
    <name type="scientific">Mucilaginibacter ginsenosidivorans</name>
    <dbReference type="NCBI Taxonomy" id="398053"/>
    <lineage>
        <taxon>Bacteria</taxon>
        <taxon>Pseudomonadati</taxon>
        <taxon>Bacteroidota</taxon>
        <taxon>Sphingobacteriia</taxon>
        <taxon>Sphingobacteriales</taxon>
        <taxon>Sphingobacteriaceae</taxon>
        <taxon>Mucilaginibacter</taxon>
    </lineage>
</organism>
<dbReference type="PANTHER" id="PTHR24104:SF25">
    <property type="entry name" value="PROTEIN LIN-41"/>
    <property type="match status" value="1"/>
</dbReference>
<dbReference type="GO" id="GO:0005509">
    <property type="term" value="F:calcium ion binding"/>
    <property type="evidence" value="ECO:0007669"/>
    <property type="project" value="InterPro"/>
</dbReference>
<dbReference type="Pfam" id="PF18962">
    <property type="entry name" value="Por_Secre_tail"/>
    <property type="match status" value="1"/>
</dbReference>
<accession>A0A5B8UW09</accession>
<dbReference type="EMBL" id="CP042436">
    <property type="protein sequence ID" value="QEC63317.1"/>
    <property type="molecule type" value="Genomic_DNA"/>
</dbReference>
<evidence type="ECO:0000259" key="3">
    <source>
        <dbReference type="Pfam" id="PF18962"/>
    </source>
</evidence>
<dbReference type="Pfam" id="PF05345">
    <property type="entry name" value="He_PIG"/>
    <property type="match status" value="9"/>
</dbReference>
<dbReference type="Gene3D" id="2.40.10.500">
    <property type="match status" value="1"/>
</dbReference>
<dbReference type="InterPro" id="IPR011042">
    <property type="entry name" value="6-blade_b-propeller_TolB-like"/>
</dbReference>
<feature type="repeat" description="NHL" evidence="2">
    <location>
        <begin position="1081"/>
        <end position="1121"/>
    </location>
</feature>
<reference evidence="4 5" key="1">
    <citation type="journal article" date="2017" name="Curr. Microbiol.">
        <title>Mucilaginibacter ginsenosidivorans sp. nov., Isolated from Soil of Ginseng Field.</title>
        <authorList>
            <person name="Kim M.M."/>
            <person name="Siddiqi M.Z."/>
            <person name="Im W.T."/>
        </authorList>
    </citation>
    <scope>NUCLEOTIDE SEQUENCE [LARGE SCALE GENOMIC DNA]</scope>
    <source>
        <strain evidence="4 5">Gsoil 3017</strain>
    </source>
</reference>
<dbReference type="PROSITE" id="PS51125">
    <property type="entry name" value="NHL"/>
    <property type="match status" value="1"/>
</dbReference>
<dbReference type="InterPro" id="IPR050952">
    <property type="entry name" value="TRIM-NHL_E3_ligases"/>
</dbReference>
<dbReference type="InterPro" id="IPR015919">
    <property type="entry name" value="Cadherin-like_sf"/>
</dbReference>
<name>A0A5B8UW09_9SPHI</name>
<evidence type="ECO:0000313" key="4">
    <source>
        <dbReference type="EMBL" id="QEC63317.1"/>
    </source>
</evidence>
<gene>
    <name evidence="4" type="ORF">FRZ54_12265</name>
</gene>
<protein>
    <recommendedName>
        <fullName evidence="3">Secretion system C-terminal sorting domain-containing protein</fullName>
    </recommendedName>
</protein>
<feature type="domain" description="Secretion system C-terminal sorting" evidence="3">
    <location>
        <begin position="2127"/>
        <end position="2215"/>
    </location>
</feature>
<dbReference type="InterPro" id="IPR001258">
    <property type="entry name" value="NHL_repeat"/>
</dbReference>
<dbReference type="KEGG" id="mgin:FRZ54_12265"/>
<dbReference type="GO" id="GO:0016020">
    <property type="term" value="C:membrane"/>
    <property type="evidence" value="ECO:0007669"/>
    <property type="project" value="InterPro"/>
</dbReference>
<dbReference type="SUPFAM" id="SSF49313">
    <property type="entry name" value="Cadherin-like"/>
    <property type="match status" value="9"/>
</dbReference>
<dbReference type="PANTHER" id="PTHR24104">
    <property type="entry name" value="E3 UBIQUITIN-PROTEIN LIGASE NHLRC1-RELATED"/>
    <property type="match status" value="1"/>
</dbReference>